<name>A0A8J6I1G2_9FIRM</name>
<dbReference type="InterPro" id="IPR036291">
    <property type="entry name" value="NAD(P)-bd_dom_sf"/>
</dbReference>
<dbReference type="Pfam" id="PF02080">
    <property type="entry name" value="TrkA_C"/>
    <property type="match status" value="2"/>
</dbReference>
<evidence type="ECO:0000313" key="9">
    <source>
        <dbReference type="EMBL" id="MBA2132584.1"/>
    </source>
</evidence>
<dbReference type="NCBIfam" id="NF007039">
    <property type="entry name" value="PRK09496.3-2"/>
    <property type="match status" value="1"/>
</dbReference>
<evidence type="ECO:0000256" key="2">
    <source>
        <dbReference type="ARBA" id="ARBA00022448"/>
    </source>
</evidence>
<dbReference type="InterPro" id="IPR006037">
    <property type="entry name" value="RCK_C"/>
</dbReference>
<comment type="caution">
    <text evidence="9">The sequence shown here is derived from an EMBL/GenBank/DDBJ whole genome shotgun (WGS) entry which is preliminary data.</text>
</comment>
<dbReference type="NCBIfam" id="NF007041">
    <property type="entry name" value="PRK09496.3-4"/>
    <property type="match status" value="1"/>
</dbReference>
<proteinExistence type="predicted"/>
<sequence>MRIVVVGLGRVGYNISKALSEEGHDVIIIDKDPEVLKIAAADLDVMTVAGNGASARILEAVDIKNVDIILAVTENDELNMIACMTAKQSGVPMTVARIRNPDYTSYHPYILSYSHYGIDRIINPEHLAAQEIFRLIAVPMATDVEYFYDGKLSLVGLKVTQEMEIAGQRIADLNLDRFTIVAVAREGKALIPRGETRLLPNDKILVLGETFGFQHLNGLTKKKTPVFRRVVIAGGGLIAQYFIRLLLQKKKRPEIVVLEPDPELCAALAAELPGCEIICADPTNKEALEEQNLGPDDAFVSLLGKESNNLMASLLARKLGVQEVICEIGREDYIPLADTVGVTAAITPRLLTVNTVLKLVRKSNIVHINLLQSGDAEILEVIPEPNSPVTKGKLRDLGLPPGILIGAVIHEDQVIVPRGDTWIHPSDHVIVFALKKLVPEVEKLFYH</sequence>
<dbReference type="InterPro" id="IPR003148">
    <property type="entry name" value="RCK_N"/>
</dbReference>
<dbReference type="PANTHER" id="PTHR43833">
    <property type="entry name" value="POTASSIUM CHANNEL PROTEIN 2-RELATED-RELATED"/>
    <property type="match status" value="1"/>
</dbReference>
<dbReference type="Proteomes" id="UP000657177">
    <property type="component" value="Unassembled WGS sequence"/>
</dbReference>
<dbReference type="InterPro" id="IPR036721">
    <property type="entry name" value="RCK_C_sf"/>
</dbReference>
<gene>
    <name evidence="9" type="primary">trkA</name>
    <name evidence="9" type="ORF">G5B42_03375</name>
</gene>
<dbReference type="EMBL" id="JAAKDE010000005">
    <property type="protein sequence ID" value="MBA2132584.1"/>
    <property type="molecule type" value="Genomic_DNA"/>
</dbReference>
<evidence type="ECO:0000313" key="10">
    <source>
        <dbReference type="Proteomes" id="UP000657177"/>
    </source>
</evidence>
<dbReference type="PROSITE" id="PS51201">
    <property type="entry name" value="RCK_N"/>
    <property type="match status" value="2"/>
</dbReference>
<feature type="domain" description="RCK C-terminal" evidence="8">
    <location>
        <begin position="366"/>
        <end position="447"/>
    </location>
</feature>
<evidence type="ECO:0000256" key="6">
    <source>
        <dbReference type="ARBA" id="ARBA00023065"/>
    </source>
</evidence>
<dbReference type="SUPFAM" id="SSF51735">
    <property type="entry name" value="NAD(P)-binding Rossmann-fold domains"/>
    <property type="match status" value="2"/>
</dbReference>
<evidence type="ECO:0000259" key="8">
    <source>
        <dbReference type="PROSITE" id="PS51202"/>
    </source>
</evidence>
<evidence type="ECO:0000256" key="3">
    <source>
        <dbReference type="ARBA" id="ARBA00022538"/>
    </source>
</evidence>
<dbReference type="SUPFAM" id="SSF116726">
    <property type="entry name" value="TrkA C-terminal domain-like"/>
    <property type="match status" value="2"/>
</dbReference>
<evidence type="ECO:0000256" key="4">
    <source>
        <dbReference type="ARBA" id="ARBA00022958"/>
    </source>
</evidence>
<dbReference type="InterPro" id="IPR050721">
    <property type="entry name" value="Trk_Ktr_HKT_K-transport"/>
</dbReference>
<dbReference type="GO" id="GO:0015079">
    <property type="term" value="F:potassium ion transmembrane transporter activity"/>
    <property type="evidence" value="ECO:0007669"/>
    <property type="project" value="InterPro"/>
</dbReference>
<dbReference type="InterPro" id="IPR006036">
    <property type="entry name" value="K_uptake_TrkA"/>
</dbReference>
<dbReference type="Pfam" id="PF02254">
    <property type="entry name" value="TrkA_N"/>
    <property type="match status" value="2"/>
</dbReference>
<dbReference type="NCBIfam" id="NF007031">
    <property type="entry name" value="PRK09496.1-2"/>
    <property type="match status" value="1"/>
</dbReference>
<keyword evidence="10" id="KW-1185">Reference proteome</keyword>
<feature type="domain" description="RCK N-terminal" evidence="7">
    <location>
        <begin position="227"/>
        <end position="346"/>
    </location>
</feature>
<dbReference type="RefSeq" id="WP_181339038.1">
    <property type="nucleotide sequence ID" value="NZ_JAAKDE010000005.1"/>
</dbReference>
<reference evidence="9" key="1">
    <citation type="submission" date="2020-06" db="EMBL/GenBank/DDBJ databases">
        <title>Novel chitinolytic bacterium.</title>
        <authorList>
            <person name="Ungkulpasvich U."/>
            <person name="Kosugi A."/>
            <person name="Uke A."/>
        </authorList>
    </citation>
    <scope>NUCLEOTIDE SEQUENCE</scope>
    <source>
        <strain evidence="9">UUS1-1</strain>
    </source>
</reference>
<accession>A0A8J6I1G2</accession>
<dbReference type="NCBIfam" id="NF007032">
    <property type="entry name" value="PRK09496.1-4"/>
    <property type="match status" value="1"/>
</dbReference>
<organism evidence="9 10">
    <name type="scientific">Capillibacterium thermochitinicola</name>
    <dbReference type="NCBI Taxonomy" id="2699427"/>
    <lineage>
        <taxon>Bacteria</taxon>
        <taxon>Bacillati</taxon>
        <taxon>Bacillota</taxon>
        <taxon>Capillibacterium</taxon>
    </lineage>
</organism>
<keyword evidence="4" id="KW-0630">Potassium</keyword>
<dbReference type="PRINTS" id="PR00335">
    <property type="entry name" value="KUPTAKETRKA"/>
</dbReference>
<dbReference type="GO" id="GO:0005886">
    <property type="term" value="C:plasma membrane"/>
    <property type="evidence" value="ECO:0007669"/>
    <property type="project" value="InterPro"/>
</dbReference>
<keyword evidence="6" id="KW-0406">Ion transport</keyword>
<evidence type="ECO:0000256" key="1">
    <source>
        <dbReference type="ARBA" id="ARBA00017378"/>
    </source>
</evidence>
<evidence type="ECO:0000256" key="5">
    <source>
        <dbReference type="ARBA" id="ARBA00023027"/>
    </source>
</evidence>
<keyword evidence="5" id="KW-0520">NAD</keyword>
<dbReference type="PANTHER" id="PTHR43833:SF5">
    <property type="entry name" value="TRK SYSTEM POTASSIUM UPTAKE PROTEIN TRKA"/>
    <property type="match status" value="1"/>
</dbReference>
<dbReference type="Gene3D" id="3.30.70.1450">
    <property type="entry name" value="Regulator of K+ conductance, C-terminal domain"/>
    <property type="match status" value="2"/>
</dbReference>
<keyword evidence="3" id="KW-0633">Potassium transport</keyword>
<feature type="domain" description="RCK C-terminal" evidence="8">
    <location>
        <begin position="142"/>
        <end position="222"/>
    </location>
</feature>
<dbReference type="AlphaFoldDB" id="A0A8J6I1G2"/>
<protein>
    <recommendedName>
        <fullName evidence="1">Trk system potassium uptake protein TrkA</fullName>
    </recommendedName>
</protein>
<dbReference type="Gene3D" id="3.40.50.720">
    <property type="entry name" value="NAD(P)-binding Rossmann-like Domain"/>
    <property type="match status" value="2"/>
</dbReference>
<dbReference type="PROSITE" id="PS51202">
    <property type="entry name" value="RCK_C"/>
    <property type="match status" value="2"/>
</dbReference>
<keyword evidence="2" id="KW-0813">Transport</keyword>
<evidence type="ECO:0000259" key="7">
    <source>
        <dbReference type="PROSITE" id="PS51201"/>
    </source>
</evidence>
<feature type="domain" description="RCK N-terminal" evidence="7">
    <location>
        <begin position="1"/>
        <end position="122"/>
    </location>
</feature>